<dbReference type="Proteomes" id="UP001295684">
    <property type="component" value="Unassembled WGS sequence"/>
</dbReference>
<feature type="region of interest" description="Disordered" evidence="1">
    <location>
        <begin position="187"/>
        <end position="209"/>
    </location>
</feature>
<keyword evidence="3" id="KW-1185">Reference proteome</keyword>
<evidence type="ECO:0000256" key="1">
    <source>
        <dbReference type="SAM" id="MobiDB-lite"/>
    </source>
</evidence>
<evidence type="ECO:0000313" key="2">
    <source>
        <dbReference type="EMBL" id="CAI2362154.1"/>
    </source>
</evidence>
<proteinExistence type="predicted"/>
<sequence length="465" mass="53986">MKNNITGVYNELDDDQMFQFQLTELGSSCNSKNLSQGYLPEINCKLEDDKQKKCNGAYCQKLAKTEQPKDTSINVGSFDKKKVKTMHSQELLIQEVTHNTSHLYQDGITRKEDVNEILEHSPSTDIVISDEESVHFSLFDSPSPTQFEGKEFDALSELILSSKFGLYCSGSFEDSIDQKILQDYPEEQTACGSPAPTKQSQAKPNWEKVSKNLSESDFAELEEIKLPRRNSSSEDKEPMTGEEAFEYLRQAIIQKEDFFIKEREEPRRGRPENVATNSMRRMIDIFRESLKNKCTQTRKNKDSKRPDAIITIVFRAVNKESNNFMLKTGSKCKFKSDDFGDYFKCWVKNYIRFCCKFHSISNPQEMEDLFFYHIVLSYPRNKVLKTLQVFFEDEPVKLKKFEDLVKGRSKTSKIAIIEFYTKNPYFKRVFDDFEKKIRDPALNLIPNKAAREEMLKACEKISKGR</sequence>
<protein>
    <submittedName>
        <fullName evidence="2">Uncharacterized protein</fullName>
    </submittedName>
</protein>
<dbReference type="EMBL" id="CAMPGE010003323">
    <property type="protein sequence ID" value="CAI2362154.1"/>
    <property type="molecule type" value="Genomic_DNA"/>
</dbReference>
<comment type="caution">
    <text evidence="2">The sequence shown here is derived from an EMBL/GenBank/DDBJ whole genome shotgun (WGS) entry which is preliminary data.</text>
</comment>
<evidence type="ECO:0000313" key="3">
    <source>
        <dbReference type="Proteomes" id="UP001295684"/>
    </source>
</evidence>
<gene>
    <name evidence="2" type="ORF">ECRASSUSDP1_LOCUS3476</name>
</gene>
<name>A0AAD1U8D7_EUPCR</name>
<dbReference type="AlphaFoldDB" id="A0AAD1U8D7"/>
<reference evidence="2" key="1">
    <citation type="submission" date="2023-07" db="EMBL/GenBank/DDBJ databases">
        <authorList>
            <consortium name="AG Swart"/>
            <person name="Singh M."/>
            <person name="Singh A."/>
            <person name="Seah K."/>
            <person name="Emmerich C."/>
        </authorList>
    </citation>
    <scope>NUCLEOTIDE SEQUENCE</scope>
    <source>
        <strain evidence="2">DP1</strain>
    </source>
</reference>
<accession>A0AAD1U8D7</accession>
<organism evidence="2 3">
    <name type="scientific">Euplotes crassus</name>
    <dbReference type="NCBI Taxonomy" id="5936"/>
    <lineage>
        <taxon>Eukaryota</taxon>
        <taxon>Sar</taxon>
        <taxon>Alveolata</taxon>
        <taxon>Ciliophora</taxon>
        <taxon>Intramacronucleata</taxon>
        <taxon>Spirotrichea</taxon>
        <taxon>Hypotrichia</taxon>
        <taxon>Euplotida</taxon>
        <taxon>Euplotidae</taxon>
        <taxon>Moneuplotes</taxon>
    </lineage>
</organism>